<dbReference type="Pfam" id="PF01408">
    <property type="entry name" value="GFO_IDH_MocA"/>
    <property type="match status" value="1"/>
</dbReference>
<dbReference type="InterPro" id="IPR051317">
    <property type="entry name" value="Gfo/Idh/MocA_oxidoreduct"/>
</dbReference>
<dbReference type="PANTHER" id="PTHR43708">
    <property type="entry name" value="CONSERVED EXPRESSED OXIDOREDUCTASE (EUROFUNG)"/>
    <property type="match status" value="1"/>
</dbReference>
<feature type="domain" description="GFO/IDH/MocA-like oxidoreductase" evidence="2">
    <location>
        <begin position="141"/>
        <end position="255"/>
    </location>
</feature>
<evidence type="ECO:0000259" key="1">
    <source>
        <dbReference type="Pfam" id="PF01408"/>
    </source>
</evidence>
<evidence type="ECO:0000313" key="4">
    <source>
        <dbReference type="Proteomes" id="UP001017257"/>
    </source>
</evidence>
<dbReference type="Gene3D" id="3.40.50.720">
    <property type="entry name" value="NAD(P)-binding Rossmann-like Domain"/>
    <property type="match status" value="1"/>
</dbReference>
<dbReference type="Pfam" id="PF22725">
    <property type="entry name" value="GFO_IDH_MocA_C3"/>
    <property type="match status" value="1"/>
</dbReference>
<organism evidence="3 4">
    <name type="scientific">Microvirga terrae</name>
    <dbReference type="NCBI Taxonomy" id="2740529"/>
    <lineage>
        <taxon>Bacteria</taxon>
        <taxon>Pseudomonadati</taxon>
        <taxon>Pseudomonadota</taxon>
        <taxon>Alphaproteobacteria</taxon>
        <taxon>Hyphomicrobiales</taxon>
        <taxon>Methylobacteriaceae</taxon>
        <taxon>Microvirga</taxon>
    </lineage>
</organism>
<dbReference type="SUPFAM" id="SSF55347">
    <property type="entry name" value="Glyceraldehyde-3-phosphate dehydrogenase-like, C-terminal domain"/>
    <property type="match status" value="1"/>
</dbReference>
<sequence length="365" mass="39917">MVETSASRKPVSVAIAGCGAVARLYYAQALAALSNASKIKLTAAFDPNRPSAEALCSQFKESKVADTFEDCLNGPEVLIVASPPRFHAEQVKAALNAGLHVFCEKPLATNSDDAVDMLLAAKQSKRMLGVGLIRRHLPAARMIRELLKAEVLGRPRRVHCFEGGPMSWPVHSPAYFSRSLSGGGVLQDIGTHALDLLTWWFGPPLAVDYEDDAMGGVEANCRVVLDYPEFQAVVRLSRDWQQPNRWFIEGEKSWLAWNANDGNELELGTRGGSVTLSAALKCTESNPQRMNATHPVHDFHASFEDQIASFINAVRGGTRAPISGELGLDVLRIIDRCYATRRLMHMPWLSEAELARALALSDNPT</sequence>
<dbReference type="EMBL" id="CP102845">
    <property type="protein sequence ID" value="UVF18435.1"/>
    <property type="molecule type" value="Genomic_DNA"/>
</dbReference>
<dbReference type="Proteomes" id="UP001017257">
    <property type="component" value="Chromosome"/>
</dbReference>
<dbReference type="InterPro" id="IPR036291">
    <property type="entry name" value="NAD(P)-bd_dom_sf"/>
</dbReference>
<dbReference type="SUPFAM" id="SSF51735">
    <property type="entry name" value="NAD(P)-binding Rossmann-fold domains"/>
    <property type="match status" value="1"/>
</dbReference>
<name>A0ABY5RML1_9HYPH</name>
<dbReference type="Gene3D" id="3.30.360.10">
    <property type="entry name" value="Dihydrodipicolinate Reductase, domain 2"/>
    <property type="match status" value="1"/>
</dbReference>
<dbReference type="RefSeq" id="WP_173947146.1">
    <property type="nucleotide sequence ID" value="NZ_CP102845.1"/>
</dbReference>
<reference evidence="3" key="1">
    <citation type="submission" date="2022-08" db="EMBL/GenBank/DDBJ databases">
        <title>Microvirga terrae sp. nov., isolated from soil.</title>
        <authorList>
            <person name="Kim K.H."/>
            <person name="Seo Y.L."/>
            <person name="Kim J.M."/>
            <person name="Lee J.K."/>
            <person name="Han D.M."/>
            <person name="Jeon C.O."/>
        </authorList>
    </citation>
    <scope>NUCLEOTIDE SEQUENCE</scope>
    <source>
        <strain evidence="3">R24</strain>
    </source>
</reference>
<dbReference type="InterPro" id="IPR000683">
    <property type="entry name" value="Gfo/Idh/MocA-like_OxRdtase_N"/>
</dbReference>
<evidence type="ECO:0000313" key="3">
    <source>
        <dbReference type="EMBL" id="UVF18435.1"/>
    </source>
</evidence>
<evidence type="ECO:0000259" key="2">
    <source>
        <dbReference type="Pfam" id="PF22725"/>
    </source>
</evidence>
<protein>
    <submittedName>
        <fullName evidence="3">Gfo/Idh/MocA family oxidoreductase</fullName>
    </submittedName>
</protein>
<dbReference type="PANTHER" id="PTHR43708:SF3">
    <property type="entry name" value="OXIDOREDUCTASE"/>
    <property type="match status" value="1"/>
</dbReference>
<feature type="domain" description="Gfo/Idh/MocA-like oxidoreductase N-terminal" evidence="1">
    <location>
        <begin position="12"/>
        <end position="131"/>
    </location>
</feature>
<keyword evidence="4" id="KW-1185">Reference proteome</keyword>
<accession>A0ABY5RML1</accession>
<dbReference type="InterPro" id="IPR055170">
    <property type="entry name" value="GFO_IDH_MocA-like_dom"/>
</dbReference>
<proteinExistence type="predicted"/>
<gene>
    <name evidence="3" type="ORF">HPT29_018300</name>
</gene>